<evidence type="ECO:0000256" key="2">
    <source>
        <dbReference type="SAM" id="MobiDB-lite"/>
    </source>
</evidence>
<accession>A0A218WM36</accession>
<organism evidence="3 4">
    <name type="scientific">Punica granatum</name>
    <name type="common">Pomegranate</name>
    <dbReference type="NCBI Taxonomy" id="22663"/>
    <lineage>
        <taxon>Eukaryota</taxon>
        <taxon>Viridiplantae</taxon>
        <taxon>Streptophyta</taxon>
        <taxon>Embryophyta</taxon>
        <taxon>Tracheophyta</taxon>
        <taxon>Spermatophyta</taxon>
        <taxon>Magnoliopsida</taxon>
        <taxon>eudicotyledons</taxon>
        <taxon>Gunneridae</taxon>
        <taxon>Pentapetalae</taxon>
        <taxon>rosids</taxon>
        <taxon>malvids</taxon>
        <taxon>Myrtales</taxon>
        <taxon>Lythraceae</taxon>
        <taxon>Punica</taxon>
    </lineage>
</organism>
<dbReference type="PANTHER" id="PTHR33566:SF6">
    <property type="entry name" value="PROTEIN DEFECTIVE IN MERISTEM SILENCING 3"/>
    <property type="match status" value="1"/>
</dbReference>
<feature type="region of interest" description="Disordered" evidence="2">
    <location>
        <begin position="616"/>
        <end position="638"/>
    </location>
</feature>
<name>A0A218WM36_PUNGR</name>
<dbReference type="EMBL" id="MTKT01003945">
    <property type="protein sequence ID" value="OWM73855.1"/>
    <property type="molecule type" value="Genomic_DNA"/>
</dbReference>
<evidence type="ECO:0000313" key="4">
    <source>
        <dbReference type="Proteomes" id="UP000197138"/>
    </source>
</evidence>
<feature type="region of interest" description="Disordered" evidence="2">
    <location>
        <begin position="24"/>
        <end position="51"/>
    </location>
</feature>
<sequence>MEFEKLSYIDLQVVLDAGMTFGDGGGGGSSSSATDERGQSPSSSTSPPACPPTLLELSLLFSLREDDDRAFEFKFSQSPSASNSKYIHTNSLAVFLPFHCFHFDVRPRLIDECEATAHVCTLLMQRMMSDSRALVVLDDNQVPKDEAPNGGQSAEELILYGSKKLQDDLESLGLRIKQHEENIRSLKAQKSKLDDAILDKQVLLGNYHSRAESKISDGGVFQPPSEDGTVDQVLRHEKPAAGLICQLEAEEVGEPCHRVMVKDVLGVVAALGKVVDATLGSFLAEYLGADTMLAVVCKTYEGVKALETYDSEGCIDKSSGLHGLGASVGRPINGRFMVICLENLRQGSVGPYTGDFVYDDPQRKLNLLKPRLPDGQCPAGFLGFAVNMIEMEATHLQYLTEYGHGLRETLFYHLFRRTQVYKTRAEMMNALPFINDGAISLDGGVIRGPGVYPLGAQEDVPVRFSIASGSKYPVHYYETEKEMKDLKWKREKLLEDVQRERQLLDHAKLHFERKKQEFVKFLAHSSTYAAAQREKLFLNQQWKLGFEGLGRCLSTSGVESIGDKGLLDLQEVEKVLSDVKADDVGVASHGFVRWFVLWFVETPGLQAMGSCGGSCGRSSRTGDGATTMERRRKSRVSAGRKARWHYVVITQES</sequence>
<keyword evidence="1" id="KW-0175">Coiled coil</keyword>
<feature type="coiled-coil region" evidence="1">
    <location>
        <begin position="162"/>
        <end position="196"/>
    </location>
</feature>
<evidence type="ECO:0000256" key="1">
    <source>
        <dbReference type="SAM" id="Coils"/>
    </source>
</evidence>
<evidence type="ECO:0000313" key="3">
    <source>
        <dbReference type="EMBL" id="OWM73855.1"/>
    </source>
</evidence>
<gene>
    <name evidence="3" type="ORF">CDL15_Pgr018915</name>
</gene>
<dbReference type="Proteomes" id="UP000197138">
    <property type="component" value="Unassembled WGS sequence"/>
</dbReference>
<comment type="caution">
    <text evidence="3">The sequence shown here is derived from an EMBL/GenBank/DDBJ whole genome shotgun (WGS) entry which is preliminary data.</text>
</comment>
<dbReference type="PANTHER" id="PTHR33566">
    <property type="entry name" value="EN/SPM-LIKE TRANSPOSON-RELATED"/>
    <property type="match status" value="1"/>
</dbReference>
<dbReference type="AlphaFoldDB" id="A0A218WM36"/>
<reference evidence="4" key="1">
    <citation type="journal article" date="2017" name="Plant J.">
        <title>The pomegranate (Punica granatum L.) genome and the genomics of punicalagin biosynthesis.</title>
        <authorList>
            <person name="Qin G."/>
            <person name="Xu C."/>
            <person name="Ming R."/>
            <person name="Tang H."/>
            <person name="Guyot R."/>
            <person name="Kramer E.M."/>
            <person name="Hu Y."/>
            <person name="Yi X."/>
            <person name="Qi Y."/>
            <person name="Xu X."/>
            <person name="Gao Z."/>
            <person name="Pan H."/>
            <person name="Jian J."/>
            <person name="Tian Y."/>
            <person name="Yue Z."/>
            <person name="Xu Y."/>
        </authorList>
    </citation>
    <scope>NUCLEOTIDE SEQUENCE [LARGE SCALE GENOMIC DNA]</scope>
    <source>
        <strain evidence="4">cv. Dabenzi</strain>
    </source>
</reference>
<proteinExistence type="predicted"/>
<evidence type="ECO:0008006" key="5">
    <source>
        <dbReference type="Google" id="ProtNLM"/>
    </source>
</evidence>
<protein>
    <recommendedName>
        <fullName evidence="5">Protein DEFECTIVE IN MERISTEM SILENCING 3</fullName>
    </recommendedName>
</protein>
<feature type="coiled-coil region" evidence="1">
    <location>
        <begin position="476"/>
        <end position="503"/>
    </location>
</feature>
<feature type="compositionally biased region" description="Low complexity" evidence="2">
    <location>
        <begin position="40"/>
        <end position="51"/>
    </location>
</feature>